<comment type="caution">
    <text evidence="1">The sequence shown here is derived from an EMBL/GenBank/DDBJ whole genome shotgun (WGS) entry which is preliminary data.</text>
</comment>
<dbReference type="InterPro" id="IPR043502">
    <property type="entry name" value="DNA/RNA_pol_sf"/>
</dbReference>
<evidence type="ECO:0000313" key="1">
    <source>
        <dbReference type="EMBL" id="KAA3466285.1"/>
    </source>
</evidence>
<evidence type="ECO:0000313" key="2">
    <source>
        <dbReference type="Proteomes" id="UP000325315"/>
    </source>
</evidence>
<dbReference type="Proteomes" id="UP000325315">
    <property type="component" value="Unassembled WGS sequence"/>
</dbReference>
<sequence length="117" mass="13751">MNCFKTFEWRFDTWTHGLKIDLVLTVCQFVDVFSEELPGLPPEREVEFVLDVVLGTAPIFITECMGSLDRVYHLGELIFYSSKKDDTFRLCIDYRQLNKLTIKNKYLLRESMICLIS</sequence>
<dbReference type="PANTHER" id="PTHR15503:SF45">
    <property type="entry name" value="RNA-DIRECTED DNA POLYMERASE HOMOLOG"/>
    <property type="match status" value="1"/>
</dbReference>
<dbReference type="Gene3D" id="3.10.10.10">
    <property type="entry name" value="HIV Type 1 Reverse Transcriptase, subunit A, domain 1"/>
    <property type="match status" value="1"/>
</dbReference>
<proteinExistence type="predicted"/>
<gene>
    <name evidence="1" type="ORF">EPI10_001385</name>
</gene>
<reference evidence="2" key="1">
    <citation type="journal article" date="2019" name="Plant Biotechnol. J.">
        <title>Genome sequencing of the Australian wild diploid species Gossypium australe highlights disease resistance and delayed gland morphogenesis.</title>
        <authorList>
            <person name="Cai Y."/>
            <person name="Cai X."/>
            <person name="Wang Q."/>
            <person name="Wang P."/>
            <person name="Zhang Y."/>
            <person name="Cai C."/>
            <person name="Xu Y."/>
            <person name="Wang K."/>
            <person name="Zhou Z."/>
            <person name="Wang C."/>
            <person name="Geng S."/>
            <person name="Li B."/>
            <person name="Dong Q."/>
            <person name="Hou Y."/>
            <person name="Wang H."/>
            <person name="Ai P."/>
            <person name="Liu Z."/>
            <person name="Yi F."/>
            <person name="Sun M."/>
            <person name="An G."/>
            <person name="Cheng J."/>
            <person name="Zhang Y."/>
            <person name="Shi Q."/>
            <person name="Xie Y."/>
            <person name="Shi X."/>
            <person name="Chang Y."/>
            <person name="Huang F."/>
            <person name="Chen Y."/>
            <person name="Hong S."/>
            <person name="Mi L."/>
            <person name="Sun Q."/>
            <person name="Zhang L."/>
            <person name="Zhou B."/>
            <person name="Peng R."/>
            <person name="Zhang X."/>
            <person name="Liu F."/>
        </authorList>
    </citation>
    <scope>NUCLEOTIDE SEQUENCE [LARGE SCALE GENOMIC DNA]</scope>
    <source>
        <strain evidence="2">cv. PA1801</strain>
    </source>
</reference>
<dbReference type="OrthoDB" id="1702664at2759"/>
<dbReference type="AlphaFoldDB" id="A0A5B6VAU6"/>
<accession>A0A5B6VAU6</accession>
<keyword evidence="2" id="KW-1185">Reference proteome</keyword>
<dbReference type="EMBL" id="SMMG02000007">
    <property type="protein sequence ID" value="KAA3466285.1"/>
    <property type="molecule type" value="Genomic_DNA"/>
</dbReference>
<name>A0A5B6VAU6_9ROSI</name>
<dbReference type="InterPro" id="IPR032567">
    <property type="entry name" value="RTL1-rel"/>
</dbReference>
<organism evidence="1 2">
    <name type="scientific">Gossypium australe</name>
    <dbReference type="NCBI Taxonomy" id="47621"/>
    <lineage>
        <taxon>Eukaryota</taxon>
        <taxon>Viridiplantae</taxon>
        <taxon>Streptophyta</taxon>
        <taxon>Embryophyta</taxon>
        <taxon>Tracheophyta</taxon>
        <taxon>Spermatophyta</taxon>
        <taxon>Magnoliopsida</taxon>
        <taxon>eudicotyledons</taxon>
        <taxon>Gunneridae</taxon>
        <taxon>Pentapetalae</taxon>
        <taxon>rosids</taxon>
        <taxon>malvids</taxon>
        <taxon>Malvales</taxon>
        <taxon>Malvaceae</taxon>
        <taxon>Malvoideae</taxon>
        <taxon>Gossypium</taxon>
    </lineage>
</organism>
<protein>
    <submittedName>
        <fullName evidence="1">Retrotransposon-like protein</fullName>
    </submittedName>
</protein>
<dbReference type="SUPFAM" id="SSF56672">
    <property type="entry name" value="DNA/RNA polymerases"/>
    <property type="match status" value="1"/>
</dbReference>
<dbReference type="PANTHER" id="PTHR15503">
    <property type="entry name" value="LDOC1 RELATED"/>
    <property type="match status" value="1"/>
</dbReference>